<dbReference type="OrthoDB" id="424985at2"/>
<dbReference type="RefSeq" id="WP_106260203.1">
    <property type="nucleotide sequence ID" value="NZ_CAWNSW010000026.1"/>
</dbReference>
<sequence>MQNTRLNSLVDVTIERLNGWLSNPWRRSSVLIISLLFGNYLGPAISLVAGQRGQLDIVVAALLVALMELVSVVVYRRKPQATRSLLLDCLNAIKVGLTYSLFVDAFKLGS</sequence>
<evidence type="ECO:0000313" key="4">
    <source>
        <dbReference type="Proteomes" id="UP000239576"/>
    </source>
</evidence>
<accession>A0A2T1DUW8</accession>
<keyword evidence="2" id="KW-1133">Transmembrane helix</keyword>
<reference evidence="4" key="1">
    <citation type="submission" date="2018-02" db="EMBL/GenBank/DDBJ databases">
        <authorList>
            <person name="Moore K."/>
            <person name="Momper L."/>
        </authorList>
    </citation>
    <scope>NUCLEOTIDE SEQUENCE [LARGE SCALE GENOMIC DNA]</scope>
    <source>
        <strain evidence="4">ULC18</strain>
    </source>
</reference>
<dbReference type="AlphaFoldDB" id="A0A2T1DUW8"/>
<feature type="transmembrane region" description="Helical" evidence="2">
    <location>
        <begin position="55"/>
        <end position="75"/>
    </location>
</feature>
<comment type="caution">
    <text evidence="3">The sequence shown here is derived from an EMBL/GenBank/DDBJ whole genome shotgun (WGS) entry which is preliminary data.</text>
</comment>
<comment type="similarity">
    <text evidence="1">Belongs to the ycf20 family.</text>
</comment>
<dbReference type="InterPro" id="IPR007572">
    <property type="entry name" value="Uncharacterised_Ycf20"/>
</dbReference>
<evidence type="ECO:0000256" key="2">
    <source>
        <dbReference type="SAM" id="Phobius"/>
    </source>
</evidence>
<feature type="transmembrane region" description="Helical" evidence="2">
    <location>
        <begin position="30"/>
        <end position="49"/>
    </location>
</feature>
<organism evidence="3 4">
    <name type="scientific">Stenomitos frigidus ULC18</name>
    <dbReference type="NCBI Taxonomy" id="2107698"/>
    <lineage>
        <taxon>Bacteria</taxon>
        <taxon>Bacillati</taxon>
        <taxon>Cyanobacteriota</taxon>
        <taxon>Cyanophyceae</taxon>
        <taxon>Leptolyngbyales</taxon>
        <taxon>Leptolyngbyaceae</taxon>
        <taxon>Stenomitos</taxon>
    </lineage>
</organism>
<evidence type="ECO:0008006" key="5">
    <source>
        <dbReference type="Google" id="ProtNLM"/>
    </source>
</evidence>
<dbReference type="Pfam" id="PF04483">
    <property type="entry name" value="DUF565"/>
    <property type="match status" value="1"/>
</dbReference>
<protein>
    <recommendedName>
        <fullName evidence="5">DUF565 domain-containing protein</fullName>
    </recommendedName>
</protein>
<reference evidence="3 4" key="2">
    <citation type="submission" date="2018-03" db="EMBL/GenBank/DDBJ databases">
        <title>The ancient ancestry and fast evolution of plastids.</title>
        <authorList>
            <person name="Moore K.R."/>
            <person name="Magnabosco C."/>
            <person name="Momper L."/>
            <person name="Gold D.A."/>
            <person name="Bosak T."/>
            <person name="Fournier G.P."/>
        </authorList>
    </citation>
    <scope>NUCLEOTIDE SEQUENCE [LARGE SCALE GENOMIC DNA]</scope>
    <source>
        <strain evidence="3 4">ULC18</strain>
    </source>
</reference>
<dbReference type="Proteomes" id="UP000239576">
    <property type="component" value="Unassembled WGS sequence"/>
</dbReference>
<proteinExistence type="inferred from homology"/>
<keyword evidence="2" id="KW-0812">Transmembrane</keyword>
<dbReference type="PANTHER" id="PTHR33787">
    <property type="match status" value="1"/>
</dbReference>
<name>A0A2T1DUW8_9CYAN</name>
<gene>
    <name evidence="3" type="ORF">C7B82_27765</name>
</gene>
<evidence type="ECO:0000256" key="1">
    <source>
        <dbReference type="ARBA" id="ARBA00009846"/>
    </source>
</evidence>
<keyword evidence="4" id="KW-1185">Reference proteome</keyword>
<dbReference type="EMBL" id="PVWK01000149">
    <property type="protein sequence ID" value="PSB24280.1"/>
    <property type="molecule type" value="Genomic_DNA"/>
</dbReference>
<evidence type="ECO:0000313" key="3">
    <source>
        <dbReference type="EMBL" id="PSB24280.1"/>
    </source>
</evidence>
<keyword evidence="2" id="KW-0472">Membrane</keyword>
<dbReference type="PANTHER" id="PTHR33787:SF5">
    <property type="entry name" value="YCF20-LIKE PROTEIN"/>
    <property type="match status" value="1"/>
</dbReference>